<accession>A0A915JXS5</accession>
<dbReference type="AlphaFoldDB" id="A0A915JXS5"/>
<evidence type="ECO:0000313" key="1">
    <source>
        <dbReference type="Proteomes" id="UP000887565"/>
    </source>
</evidence>
<dbReference type="WBParaSite" id="nRc.2.0.1.t31251-RA">
    <property type="protein sequence ID" value="nRc.2.0.1.t31251-RA"/>
    <property type="gene ID" value="nRc.2.0.1.g31251"/>
</dbReference>
<evidence type="ECO:0000313" key="2">
    <source>
        <dbReference type="WBParaSite" id="nRc.2.0.1.t31251-RA"/>
    </source>
</evidence>
<name>A0A915JXS5_ROMCU</name>
<keyword evidence="1" id="KW-1185">Reference proteome</keyword>
<dbReference type="Proteomes" id="UP000887565">
    <property type="component" value="Unplaced"/>
</dbReference>
<sequence length="73" mass="8275">MDVEKTSYLKTLRVHTVTTSSSDTLLDPRTAMRDKRAIKGHDNCIIRTKSTIALVVDNTQKRMLANKPRFTLA</sequence>
<proteinExistence type="predicted"/>
<reference evidence="2" key="1">
    <citation type="submission" date="2022-11" db="UniProtKB">
        <authorList>
            <consortium name="WormBaseParasite"/>
        </authorList>
    </citation>
    <scope>IDENTIFICATION</scope>
</reference>
<organism evidence="1 2">
    <name type="scientific">Romanomermis culicivorax</name>
    <name type="common">Nematode worm</name>
    <dbReference type="NCBI Taxonomy" id="13658"/>
    <lineage>
        <taxon>Eukaryota</taxon>
        <taxon>Metazoa</taxon>
        <taxon>Ecdysozoa</taxon>
        <taxon>Nematoda</taxon>
        <taxon>Enoplea</taxon>
        <taxon>Dorylaimia</taxon>
        <taxon>Mermithida</taxon>
        <taxon>Mermithoidea</taxon>
        <taxon>Mermithidae</taxon>
        <taxon>Romanomermis</taxon>
    </lineage>
</organism>
<protein>
    <submittedName>
        <fullName evidence="2">Uncharacterized protein</fullName>
    </submittedName>
</protein>